<reference evidence="1 2" key="1">
    <citation type="journal article" date="2024" name="Commun. Biol.">
        <title>Comparative genomic analysis of thermophilic fungi reveals convergent evolutionary adaptations and gene losses.</title>
        <authorList>
            <person name="Steindorff A.S."/>
            <person name="Aguilar-Pontes M.V."/>
            <person name="Robinson A.J."/>
            <person name="Andreopoulos B."/>
            <person name="LaButti K."/>
            <person name="Kuo A."/>
            <person name="Mondo S."/>
            <person name="Riley R."/>
            <person name="Otillar R."/>
            <person name="Haridas S."/>
            <person name="Lipzen A."/>
            <person name="Grimwood J."/>
            <person name="Schmutz J."/>
            <person name="Clum A."/>
            <person name="Reid I.D."/>
            <person name="Moisan M.C."/>
            <person name="Butler G."/>
            <person name="Nguyen T.T.M."/>
            <person name="Dewar K."/>
            <person name="Conant G."/>
            <person name="Drula E."/>
            <person name="Henrissat B."/>
            <person name="Hansel C."/>
            <person name="Singer S."/>
            <person name="Hutchinson M.I."/>
            <person name="de Vries R.P."/>
            <person name="Natvig D.O."/>
            <person name="Powell A.J."/>
            <person name="Tsang A."/>
            <person name="Grigoriev I.V."/>
        </authorList>
    </citation>
    <scope>NUCLEOTIDE SEQUENCE [LARGE SCALE GENOMIC DNA]</scope>
    <source>
        <strain evidence="1 2">CBS 494.80</strain>
    </source>
</reference>
<keyword evidence="2" id="KW-1185">Reference proteome</keyword>
<dbReference type="EMBL" id="JAZHXI010000018">
    <property type="protein sequence ID" value="KAL2061752.1"/>
    <property type="molecule type" value="Genomic_DNA"/>
</dbReference>
<accession>A0ABR4BVV1</accession>
<evidence type="ECO:0000313" key="1">
    <source>
        <dbReference type="EMBL" id="KAL2061752.1"/>
    </source>
</evidence>
<dbReference type="Proteomes" id="UP001595075">
    <property type="component" value="Unassembled WGS sequence"/>
</dbReference>
<sequence>MCGEHESDHETFWSDIEDCLTADGGVLVLLLARYTFYFDNSLETIRSIDPAIRIRDLHFTAITSSGIYDVFSLMLEDFMNLVYLKVAMGLHWPGMMIDGWASHHGHYVEFSVVHLAISSPFSGVLIYV</sequence>
<comment type="caution">
    <text evidence="1">The sequence shown here is derived from an EMBL/GenBank/DDBJ whole genome shotgun (WGS) entry which is preliminary data.</text>
</comment>
<proteinExistence type="predicted"/>
<evidence type="ECO:0000313" key="2">
    <source>
        <dbReference type="Proteomes" id="UP001595075"/>
    </source>
</evidence>
<name>A0ABR4BVV1_9HELO</name>
<gene>
    <name evidence="1" type="ORF">VTL71DRAFT_7130</name>
</gene>
<organism evidence="1 2">
    <name type="scientific">Oculimacula yallundae</name>
    <dbReference type="NCBI Taxonomy" id="86028"/>
    <lineage>
        <taxon>Eukaryota</taxon>
        <taxon>Fungi</taxon>
        <taxon>Dikarya</taxon>
        <taxon>Ascomycota</taxon>
        <taxon>Pezizomycotina</taxon>
        <taxon>Leotiomycetes</taxon>
        <taxon>Helotiales</taxon>
        <taxon>Ploettnerulaceae</taxon>
        <taxon>Oculimacula</taxon>
    </lineage>
</organism>
<protein>
    <submittedName>
        <fullName evidence="1">Uncharacterized protein</fullName>
    </submittedName>
</protein>